<dbReference type="SUPFAM" id="SSF57184">
    <property type="entry name" value="Growth factor receptor domain"/>
    <property type="match status" value="1"/>
</dbReference>
<dbReference type="PROSITE" id="PS00022">
    <property type="entry name" value="EGF_1"/>
    <property type="match status" value="2"/>
</dbReference>
<dbReference type="InterPro" id="IPR018097">
    <property type="entry name" value="EGF_Ca-bd_CS"/>
</dbReference>
<dbReference type="Pfam" id="PF13385">
    <property type="entry name" value="Laminin_G_3"/>
    <property type="match status" value="1"/>
</dbReference>
<dbReference type="PROSITE" id="PS01187">
    <property type="entry name" value="EGF_CA"/>
    <property type="match status" value="2"/>
</dbReference>
<dbReference type="InterPro" id="IPR013032">
    <property type="entry name" value="EGF-like_CS"/>
</dbReference>
<feature type="domain" description="EGF-like" evidence="8">
    <location>
        <begin position="90"/>
        <end position="126"/>
    </location>
</feature>
<dbReference type="InterPro" id="IPR051145">
    <property type="entry name" value="GAS-SHBG-PROS"/>
</dbReference>
<dbReference type="EMBL" id="JEMC01003667">
    <property type="protein sequence ID" value="KYF79399.1"/>
    <property type="molecule type" value="Genomic_DNA"/>
</dbReference>
<comment type="subcellular location">
    <subcellularLocation>
        <location evidence="1">Secreted</location>
    </subcellularLocation>
</comment>
<dbReference type="Pfam" id="PF12947">
    <property type="entry name" value="EGF_3"/>
    <property type="match status" value="2"/>
</dbReference>
<dbReference type="PROSITE" id="PS01186">
    <property type="entry name" value="EGF_2"/>
    <property type="match status" value="4"/>
</dbReference>
<evidence type="ECO:0000256" key="6">
    <source>
        <dbReference type="ARBA" id="ARBA00023157"/>
    </source>
</evidence>
<evidence type="ECO:0000256" key="7">
    <source>
        <dbReference type="ARBA" id="ARBA00023180"/>
    </source>
</evidence>
<evidence type="ECO:0000256" key="4">
    <source>
        <dbReference type="ARBA" id="ARBA00022729"/>
    </source>
</evidence>
<evidence type="ECO:0000256" key="2">
    <source>
        <dbReference type="ARBA" id="ARBA00022525"/>
    </source>
</evidence>
<keyword evidence="3" id="KW-0245">EGF-like domain</keyword>
<dbReference type="InterPro" id="IPR006558">
    <property type="entry name" value="LamG-like"/>
</dbReference>
<feature type="domain" description="EGF-like" evidence="8">
    <location>
        <begin position="49"/>
        <end position="89"/>
    </location>
</feature>
<dbReference type="SUPFAM" id="SSF49899">
    <property type="entry name" value="Concanavalin A-like lectins/glucanases"/>
    <property type="match status" value="1"/>
</dbReference>
<evidence type="ECO:0000313" key="9">
    <source>
        <dbReference type="EMBL" id="KYF79399.1"/>
    </source>
</evidence>
<feature type="domain" description="EGF-like" evidence="8">
    <location>
        <begin position="128"/>
        <end position="164"/>
    </location>
</feature>
<dbReference type="CDD" id="cd00110">
    <property type="entry name" value="LamG"/>
    <property type="match status" value="1"/>
</dbReference>
<accession>A0A150RGI3</accession>
<dbReference type="Gene3D" id="2.10.25.10">
    <property type="entry name" value="Laminin"/>
    <property type="match status" value="4"/>
</dbReference>
<dbReference type="FunFam" id="2.10.25.10:FF:000122">
    <property type="entry name" value="Protein crumbs homolog 2"/>
    <property type="match status" value="1"/>
</dbReference>
<dbReference type="FunFam" id="2.10.25.10:FF:000006">
    <property type="entry name" value="Versican core protein-like isoform 1"/>
    <property type="match status" value="1"/>
</dbReference>
<dbReference type="SMART" id="SM00560">
    <property type="entry name" value="LamGL"/>
    <property type="match status" value="1"/>
</dbReference>
<dbReference type="InterPro" id="IPR001791">
    <property type="entry name" value="Laminin_G"/>
</dbReference>
<keyword evidence="6" id="KW-1015">Disulfide bond</keyword>
<dbReference type="Gene3D" id="2.60.120.200">
    <property type="match status" value="1"/>
</dbReference>
<dbReference type="InterPro" id="IPR009030">
    <property type="entry name" value="Growth_fac_rcpt_cys_sf"/>
</dbReference>
<dbReference type="PANTHER" id="PTHR24040:SF13">
    <property type="entry name" value="FIBROPELLIN-1"/>
    <property type="match status" value="1"/>
</dbReference>
<keyword evidence="2" id="KW-0964">Secreted</keyword>
<reference evidence="9 10" key="1">
    <citation type="submission" date="2014-02" db="EMBL/GenBank/DDBJ databases">
        <title>The small core and large imbalanced accessory genome model reveals a collaborative survival strategy of Sorangium cellulosum strains in nature.</title>
        <authorList>
            <person name="Han K."/>
            <person name="Peng R."/>
            <person name="Blom J."/>
            <person name="Li Y.-Z."/>
        </authorList>
    </citation>
    <scope>NUCLEOTIDE SEQUENCE [LARGE SCALE GENOMIC DNA]</scope>
    <source>
        <strain evidence="9 10">So0149</strain>
    </source>
</reference>
<dbReference type="InterPro" id="IPR024731">
    <property type="entry name" value="NELL2-like_EGF"/>
</dbReference>
<dbReference type="PRINTS" id="PR00010">
    <property type="entry name" value="EGFBLOOD"/>
</dbReference>
<dbReference type="InterPro" id="IPR013320">
    <property type="entry name" value="ConA-like_dom_sf"/>
</dbReference>
<dbReference type="SMART" id="SM00179">
    <property type="entry name" value="EGF_CA"/>
    <property type="match status" value="4"/>
</dbReference>
<dbReference type="InterPro" id="IPR001881">
    <property type="entry name" value="EGF-like_Ca-bd_dom"/>
</dbReference>
<protein>
    <recommendedName>
        <fullName evidence="8">EGF-like domain-containing protein</fullName>
    </recommendedName>
</protein>
<dbReference type="Pfam" id="PF00008">
    <property type="entry name" value="EGF"/>
    <property type="match status" value="1"/>
</dbReference>
<sequence length="384" mass="38956">MHRRHRRDVNECALGTDNCDANAACTNTPGSFTCACNAGYEGDGVTCADIDECALGTDNCDANAACTNTAGSFSCACNAGYEGDGVTCTNADECAESPCQNGGTCTDGLNSYTCQCPAGFTGTNCEIDIDDCAGSPCLNGGTCTDGVNGFTCSCAAGYQGSVCQNLVGCVSGLPTPTGFWKGENNAADSSGNGYNGTLRTGVAFAAGQVGQAFSTQNGDMAVATTAAPFASLNDVTVDMWIYINDATGTQTLFSRNRGPGGTGYAVGLSGGQLGFAVNNGVNVNQAFSAPVSLSLHTWYHITVSRKANVVKLYVDCALVGQTSSFFAGTINLSASLPVTIGSEDTVAGRNFRGLIDEVAFFPAQLSDAEVSSICAAASAGVCIP</sequence>
<dbReference type="AlphaFoldDB" id="A0A150RGI3"/>
<gene>
    <name evidence="9" type="ORF">BE18_51545</name>
</gene>
<keyword evidence="5" id="KW-0677">Repeat</keyword>
<dbReference type="InterPro" id="IPR000152">
    <property type="entry name" value="EGF-type_Asp/Asn_hydroxyl_site"/>
</dbReference>
<dbReference type="PANTHER" id="PTHR24040">
    <property type="entry name" value="LAMININ G-LIKE DOMAIN-CONTAINING PROTEIN"/>
    <property type="match status" value="1"/>
</dbReference>
<dbReference type="SMART" id="SM00181">
    <property type="entry name" value="EGF"/>
    <property type="match status" value="4"/>
</dbReference>
<evidence type="ECO:0000259" key="8">
    <source>
        <dbReference type="PROSITE" id="PS50026"/>
    </source>
</evidence>
<keyword evidence="7" id="KW-0325">Glycoprotein</keyword>
<dbReference type="Pfam" id="PF12661">
    <property type="entry name" value="hEGF"/>
    <property type="match status" value="1"/>
</dbReference>
<dbReference type="GO" id="GO:0005509">
    <property type="term" value="F:calcium ion binding"/>
    <property type="evidence" value="ECO:0007669"/>
    <property type="project" value="InterPro"/>
</dbReference>
<dbReference type="InterPro" id="IPR000742">
    <property type="entry name" value="EGF"/>
</dbReference>
<evidence type="ECO:0000256" key="5">
    <source>
        <dbReference type="ARBA" id="ARBA00022737"/>
    </source>
</evidence>
<name>A0A150RGI3_SORCE</name>
<evidence type="ECO:0000256" key="1">
    <source>
        <dbReference type="ARBA" id="ARBA00004613"/>
    </source>
</evidence>
<dbReference type="PROSITE" id="PS50026">
    <property type="entry name" value="EGF_3"/>
    <property type="match status" value="4"/>
</dbReference>
<dbReference type="GO" id="GO:0005576">
    <property type="term" value="C:extracellular region"/>
    <property type="evidence" value="ECO:0007669"/>
    <property type="project" value="UniProtKB-SubCell"/>
</dbReference>
<dbReference type="CDD" id="cd00054">
    <property type="entry name" value="EGF_CA"/>
    <property type="match status" value="4"/>
</dbReference>
<proteinExistence type="predicted"/>
<feature type="domain" description="EGF-like" evidence="8">
    <location>
        <begin position="8"/>
        <end position="48"/>
    </location>
</feature>
<evidence type="ECO:0000256" key="3">
    <source>
        <dbReference type="ARBA" id="ARBA00022536"/>
    </source>
</evidence>
<dbReference type="SUPFAM" id="SSF57196">
    <property type="entry name" value="EGF/Laminin"/>
    <property type="match status" value="1"/>
</dbReference>
<dbReference type="FunFam" id="2.10.25.10:FF:000038">
    <property type="entry name" value="Fibrillin 2"/>
    <property type="match status" value="2"/>
</dbReference>
<keyword evidence="4" id="KW-0732">Signal</keyword>
<organism evidence="9 10">
    <name type="scientific">Sorangium cellulosum</name>
    <name type="common">Polyangium cellulosum</name>
    <dbReference type="NCBI Taxonomy" id="56"/>
    <lineage>
        <taxon>Bacteria</taxon>
        <taxon>Pseudomonadati</taxon>
        <taxon>Myxococcota</taxon>
        <taxon>Polyangia</taxon>
        <taxon>Polyangiales</taxon>
        <taxon>Polyangiaceae</taxon>
        <taxon>Sorangium</taxon>
    </lineage>
</organism>
<comment type="caution">
    <text evidence="9">The sequence shown here is derived from an EMBL/GenBank/DDBJ whole genome shotgun (WGS) entry which is preliminary data.</text>
</comment>
<evidence type="ECO:0000313" key="10">
    <source>
        <dbReference type="Proteomes" id="UP000075515"/>
    </source>
</evidence>
<dbReference type="PROSITE" id="PS00010">
    <property type="entry name" value="ASX_HYDROXYL"/>
    <property type="match status" value="4"/>
</dbReference>
<dbReference type="Proteomes" id="UP000075515">
    <property type="component" value="Unassembled WGS sequence"/>
</dbReference>